<feature type="transmembrane region" description="Helical" evidence="7">
    <location>
        <begin position="139"/>
        <end position="156"/>
    </location>
</feature>
<feature type="transmembrane region" description="Helical" evidence="7">
    <location>
        <begin position="7"/>
        <end position="29"/>
    </location>
</feature>
<evidence type="ECO:0000256" key="4">
    <source>
        <dbReference type="ARBA" id="ARBA00022692"/>
    </source>
</evidence>
<feature type="transmembrane region" description="Helical" evidence="7">
    <location>
        <begin position="244"/>
        <end position="263"/>
    </location>
</feature>
<dbReference type="PANTHER" id="PTHR43744:SF12">
    <property type="entry name" value="ABC TRANSPORTER PERMEASE PROTEIN MG189-RELATED"/>
    <property type="match status" value="1"/>
</dbReference>
<organism evidence="9 10">
    <name type="scientific">Paenibacillus terrae (strain HPL-003)</name>
    <dbReference type="NCBI Taxonomy" id="985665"/>
    <lineage>
        <taxon>Bacteria</taxon>
        <taxon>Bacillati</taxon>
        <taxon>Bacillota</taxon>
        <taxon>Bacilli</taxon>
        <taxon>Bacillales</taxon>
        <taxon>Paenibacillaceae</taxon>
        <taxon>Paenibacillus</taxon>
    </lineage>
</organism>
<reference evidence="9 10" key="3">
    <citation type="journal article" date="2012" name="J. Bacteriol.">
        <title>Genome Sequence of Paenibacillus terrae HPL-003, a Xylanase-Producing Bacterium Isolated from Soil Found in Forest Residue.</title>
        <authorList>
            <person name="Shin S.H."/>
            <person name="Kim S."/>
            <person name="Kim J.Y."/>
            <person name="Song H.Y."/>
            <person name="Cho S.J."/>
            <person name="Kim D.R."/>
            <person name="Lee K.I."/>
            <person name="Lim H.K."/>
            <person name="Park N.J."/>
            <person name="Hwang I.T."/>
            <person name="Yang K.S."/>
        </authorList>
    </citation>
    <scope>NUCLEOTIDE SEQUENCE [LARGE SCALE GENOMIC DNA]</scope>
    <source>
        <strain evidence="9 10">HPL-003</strain>
    </source>
</reference>
<dbReference type="PANTHER" id="PTHR43744">
    <property type="entry name" value="ABC TRANSPORTER PERMEASE PROTEIN MG189-RELATED-RELATED"/>
    <property type="match status" value="1"/>
</dbReference>
<evidence type="ECO:0000256" key="1">
    <source>
        <dbReference type="ARBA" id="ARBA00004651"/>
    </source>
</evidence>
<dbReference type="Gene3D" id="1.10.3720.10">
    <property type="entry name" value="MetI-like"/>
    <property type="match status" value="1"/>
</dbReference>
<name>G7VQ15_PAETH</name>
<proteinExistence type="inferred from homology"/>
<evidence type="ECO:0000256" key="2">
    <source>
        <dbReference type="ARBA" id="ARBA00022448"/>
    </source>
</evidence>
<evidence type="ECO:0000313" key="10">
    <source>
        <dbReference type="Proteomes" id="UP000005876"/>
    </source>
</evidence>
<keyword evidence="6 7" id="KW-0472">Membrane</keyword>
<evidence type="ECO:0000313" key="9">
    <source>
        <dbReference type="EMBL" id="AET61084.1"/>
    </source>
</evidence>
<evidence type="ECO:0000256" key="6">
    <source>
        <dbReference type="ARBA" id="ARBA00023136"/>
    </source>
</evidence>
<keyword evidence="5 7" id="KW-1133">Transmembrane helix</keyword>
<reference key="2">
    <citation type="submission" date="2011-11" db="EMBL/GenBank/DDBJ databases">
        <authorList>
            <person name="Shin S.H."/>
            <person name="Kim S."/>
            <person name="Kim J.Y."/>
        </authorList>
    </citation>
    <scope>NUCLEOTIDE SEQUENCE</scope>
    <source>
        <strain>HPL-003</strain>
    </source>
</reference>
<feature type="transmembrane region" description="Helical" evidence="7">
    <location>
        <begin position="185"/>
        <end position="204"/>
    </location>
</feature>
<dbReference type="EMBL" id="CP003107">
    <property type="protein sequence ID" value="AET61084.1"/>
    <property type="molecule type" value="Genomic_DNA"/>
</dbReference>
<dbReference type="SUPFAM" id="SSF161098">
    <property type="entry name" value="MetI-like"/>
    <property type="match status" value="1"/>
</dbReference>
<feature type="domain" description="ABC transmembrane type-1" evidence="8">
    <location>
        <begin position="71"/>
        <end position="265"/>
    </location>
</feature>
<evidence type="ECO:0000256" key="7">
    <source>
        <dbReference type="RuleBase" id="RU363032"/>
    </source>
</evidence>
<protein>
    <submittedName>
        <fullName evidence="9">Binding-protein-dependent transport systems inner membrane component</fullName>
    </submittedName>
</protein>
<dbReference type="STRING" id="985665.HPL003_21780"/>
<keyword evidence="3" id="KW-1003">Cell membrane</keyword>
<dbReference type="eggNOG" id="COG0395">
    <property type="taxonomic scope" value="Bacteria"/>
</dbReference>
<dbReference type="GO" id="GO:0055085">
    <property type="term" value="P:transmembrane transport"/>
    <property type="evidence" value="ECO:0007669"/>
    <property type="project" value="InterPro"/>
</dbReference>
<dbReference type="PROSITE" id="PS50928">
    <property type="entry name" value="ABC_TM1"/>
    <property type="match status" value="1"/>
</dbReference>
<dbReference type="HOGENOM" id="CLU_016047_1_1_9"/>
<dbReference type="InterPro" id="IPR000515">
    <property type="entry name" value="MetI-like"/>
</dbReference>
<sequence length="279" mass="31605">MRLKRVAFSWFGFALLILFSIVILFPFIWMLSNSLKSNDQVYVFPPTLFPEVFHWENYVEIWKMAPLARYLFNSLFTASITIVVQLLLIIPAAYAFARLRFKGSGFLFLLVLATMMIPDQVTFIPNFLTIKQLGWVDTYMGLIAPFTVKAFGIFMLRQAFMQVPKELEEAAILDGCGHTRIMRHLMMPLSGAAVVTYILLSFIWNYNELFWPLIVTNNENLRTVQLGLSRFMEEGGGGSGGTQWNLVMAAATVIISPLAVLFISMQKFIVKGVATTGLK</sequence>
<dbReference type="KEGG" id="pta:HPL003_21780"/>
<keyword evidence="4 7" id="KW-0812">Transmembrane</keyword>
<dbReference type="CDD" id="cd06261">
    <property type="entry name" value="TM_PBP2"/>
    <property type="match status" value="1"/>
</dbReference>
<accession>G7VQ15</accession>
<evidence type="ECO:0000259" key="8">
    <source>
        <dbReference type="PROSITE" id="PS50928"/>
    </source>
</evidence>
<dbReference type="GO" id="GO:0005886">
    <property type="term" value="C:plasma membrane"/>
    <property type="evidence" value="ECO:0007669"/>
    <property type="project" value="UniProtKB-SubCell"/>
</dbReference>
<keyword evidence="2 7" id="KW-0813">Transport</keyword>
<feature type="transmembrane region" description="Helical" evidence="7">
    <location>
        <begin position="70"/>
        <end position="94"/>
    </location>
</feature>
<dbReference type="Proteomes" id="UP000005876">
    <property type="component" value="Chromosome"/>
</dbReference>
<reference evidence="10" key="1">
    <citation type="submission" date="2011-11" db="EMBL/GenBank/DDBJ databases">
        <title>Complete sequence of Paenibacillus terrae HPL-003.</title>
        <authorList>
            <person name="Shin S.H."/>
            <person name="Kim S."/>
            <person name="Kim J.Y."/>
        </authorList>
    </citation>
    <scope>NUCLEOTIDE SEQUENCE [LARGE SCALE GENOMIC DNA]</scope>
    <source>
        <strain evidence="10">HPL-003</strain>
    </source>
</reference>
<feature type="transmembrane region" description="Helical" evidence="7">
    <location>
        <begin position="106"/>
        <end position="127"/>
    </location>
</feature>
<evidence type="ECO:0000256" key="5">
    <source>
        <dbReference type="ARBA" id="ARBA00022989"/>
    </source>
</evidence>
<dbReference type="Pfam" id="PF00528">
    <property type="entry name" value="BPD_transp_1"/>
    <property type="match status" value="1"/>
</dbReference>
<dbReference type="AlphaFoldDB" id="G7VQ15"/>
<dbReference type="InterPro" id="IPR035906">
    <property type="entry name" value="MetI-like_sf"/>
</dbReference>
<gene>
    <name evidence="9" type="ordered locus">HPL003_21780</name>
</gene>
<comment type="similarity">
    <text evidence="7">Belongs to the binding-protein-dependent transport system permease family.</text>
</comment>
<evidence type="ECO:0000256" key="3">
    <source>
        <dbReference type="ARBA" id="ARBA00022475"/>
    </source>
</evidence>
<comment type="subcellular location">
    <subcellularLocation>
        <location evidence="1 7">Cell membrane</location>
        <topology evidence="1 7">Multi-pass membrane protein</topology>
    </subcellularLocation>
</comment>